<dbReference type="SUPFAM" id="SSF57302">
    <property type="entry name" value="Snake toxin-like"/>
    <property type="match status" value="1"/>
</dbReference>
<comment type="caution">
    <text evidence="1">The sequence shown here is derived from an EMBL/GenBank/DDBJ whole genome shotgun (WGS) entry which is preliminary data.</text>
</comment>
<gene>
    <name evidence="1" type="primary">Acey_s0052.g2245</name>
    <name evidence="1" type="ORF">Y032_0052g2245</name>
</gene>
<reference evidence="2" key="1">
    <citation type="journal article" date="2015" name="Nat. Genet.">
        <title>The genome and transcriptome of the zoonotic hookworm Ancylostoma ceylanicum identify infection-specific gene families.</title>
        <authorList>
            <person name="Schwarz E.M."/>
            <person name="Hu Y."/>
            <person name="Antoshechkin I."/>
            <person name="Miller M.M."/>
            <person name="Sternberg P.W."/>
            <person name="Aroian R.V."/>
        </authorList>
    </citation>
    <scope>NUCLEOTIDE SEQUENCE</scope>
    <source>
        <strain evidence="2">HY135</strain>
    </source>
</reference>
<organism evidence="1 2">
    <name type="scientific">Ancylostoma ceylanicum</name>
    <dbReference type="NCBI Taxonomy" id="53326"/>
    <lineage>
        <taxon>Eukaryota</taxon>
        <taxon>Metazoa</taxon>
        <taxon>Ecdysozoa</taxon>
        <taxon>Nematoda</taxon>
        <taxon>Chromadorea</taxon>
        <taxon>Rhabditida</taxon>
        <taxon>Rhabditina</taxon>
        <taxon>Rhabditomorpha</taxon>
        <taxon>Strongyloidea</taxon>
        <taxon>Ancylostomatidae</taxon>
        <taxon>Ancylostomatinae</taxon>
        <taxon>Ancylostoma</taxon>
    </lineage>
</organism>
<sequence length="145" mass="16160">MSNCWDASCVGGCNDPSTNITTPVLDIKAPSMCDSVTFSPRINSFTVIPDNSVEIKGVDTEEYDHGLLTCKPKEDVCFTAKKTIQQHARTDTIRIYRTGCGREEYCLKGSCCRQDGCNERLYAMMLTDVSALPDFSEVIRKRESL</sequence>
<evidence type="ECO:0000313" key="2">
    <source>
        <dbReference type="Proteomes" id="UP000024635"/>
    </source>
</evidence>
<proteinExistence type="predicted"/>
<name>A0A016U894_9BILA</name>
<dbReference type="AlphaFoldDB" id="A0A016U894"/>
<dbReference type="InterPro" id="IPR045860">
    <property type="entry name" value="Snake_toxin-like_sf"/>
</dbReference>
<keyword evidence="2" id="KW-1185">Reference proteome</keyword>
<dbReference type="EMBL" id="JARK01001388">
    <property type="protein sequence ID" value="EYC11141.1"/>
    <property type="molecule type" value="Genomic_DNA"/>
</dbReference>
<dbReference type="OrthoDB" id="10432785at2759"/>
<dbReference type="Proteomes" id="UP000024635">
    <property type="component" value="Unassembled WGS sequence"/>
</dbReference>
<accession>A0A016U894</accession>
<protein>
    <submittedName>
        <fullName evidence="1">Uncharacterized protein</fullName>
    </submittedName>
</protein>
<evidence type="ECO:0000313" key="1">
    <source>
        <dbReference type="EMBL" id="EYC11141.1"/>
    </source>
</evidence>